<reference evidence="4 5" key="1">
    <citation type="submission" date="2024-01" db="EMBL/GenBank/DDBJ databases">
        <title>Genome assemblies of Stephania.</title>
        <authorList>
            <person name="Yang L."/>
        </authorList>
    </citation>
    <scope>NUCLEOTIDE SEQUENCE [LARGE SCALE GENOMIC DNA]</scope>
    <source>
        <strain evidence="4">JXDWG</strain>
        <tissue evidence="4">Leaf</tissue>
    </source>
</reference>
<gene>
    <name evidence="4" type="ORF">Scep_006961</name>
</gene>
<feature type="repeat" description="PPR" evidence="2">
    <location>
        <begin position="228"/>
        <end position="262"/>
    </location>
</feature>
<dbReference type="Gene3D" id="1.25.40.10">
    <property type="entry name" value="Tetratricopeptide repeat domain"/>
    <property type="match status" value="6"/>
</dbReference>
<dbReference type="Pfam" id="PF14432">
    <property type="entry name" value="DYW_deaminase"/>
    <property type="match status" value="1"/>
</dbReference>
<dbReference type="InterPro" id="IPR046960">
    <property type="entry name" value="PPR_At4g14850-like_plant"/>
</dbReference>
<keyword evidence="5" id="KW-1185">Reference proteome</keyword>
<dbReference type="Proteomes" id="UP001419268">
    <property type="component" value="Unassembled WGS sequence"/>
</dbReference>
<feature type="repeat" description="PPR" evidence="2">
    <location>
        <begin position="430"/>
        <end position="464"/>
    </location>
</feature>
<evidence type="ECO:0000313" key="5">
    <source>
        <dbReference type="Proteomes" id="UP001419268"/>
    </source>
</evidence>
<feature type="repeat" description="PPR" evidence="2">
    <location>
        <begin position="127"/>
        <end position="161"/>
    </location>
</feature>
<evidence type="ECO:0000313" key="4">
    <source>
        <dbReference type="EMBL" id="KAK9148204.1"/>
    </source>
</evidence>
<dbReference type="FunFam" id="1.25.40.10:FF:000196">
    <property type="entry name" value="Pentatricopeptide repeat-containing protein At4g14850"/>
    <property type="match status" value="1"/>
</dbReference>
<dbReference type="InterPro" id="IPR002885">
    <property type="entry name" value="PPR_rpt"/>
</dbReference>
<dbReference type="InterPro" id="IPR011990">
    <property type="entry name" value="TPR-like_helical_dom_sf"/>
</dbReference>
<keyword evidence="1" id="KW-0677">Repeat</keyword>
<sequence>MSFSNFVLSCSHSPRLLLQLLLPLQTHLLKSTHSPKNPTLPSSFAYTTSLHNPPPTGFKHSQQQFFSWVLSFCNTNSLKHGVCVHTPIIKLGLQHHLFLNNNLLSLYSKCFGNECARHLFDEMPHRDVVSWTGMMSGYVRDGRYMEVLDLFVDMLASGLGPNEFTFSTVLRACSSLRKFEQGVCAQGQIAKLGFDSNWVVGSALIDFYSKCDCFTDSFKVFEAMDKGDTVSWTAMISCSVRAQDWVLALELYFRMVRAGIGPNEFTFVKLLIACAFLGLKYGKMVHAHVIVWGAKLNLVLKTALVDMYSKCQRMVDAAKVSNHTPESDVMLWTSMINGYTQVLDFRGAVDVFKKMGLVGSSPNSFTYAGILDTCSSIPQLELGKQIHSRVIKSGLEWDVSVGNGLVNMYMNCSRMVEDFLKAFEEVISPNIISWTSLIAGFTQHGLEDEAFQVISEMQTNGMEPNSITLSVILKSCSMLEDSSRIKEVHAYIVKTNVFSDSNVNNALVDAYARSGMMDDAWNAIKLMSHRDAITYTSLATGINQTGQYEKTLGIIQLMMNDSIKIDGFSMASFLSASASLAAIVPGRQLHCYSVKSGLGSLNSVGNGLVDLYGKCGNVQDAYRIFIEILKPNIVSWNGLIAGFASNGHFSSALSCFEDMILAGIEPDRVTFVLLLYACSHGNLVDQGIEYFYSMNKAHNITPQLDHYVCLIDLLGRAGRLEEAVHVIETMPFRPDALIFKTLLGSCRIHRNVALGEDMASKALELNPSDPAIYILLANIYDEAGRLDLGDSMRKMMREKGLKKNPGQSWLEIRNKVHLFFSGDHSHERINDIHEKLTLIKQGLKSMRHEYEEEPGSSYHSEKLAIAFGLLCLPSMAPILIIKNLRICRDCHTFAMLVSKLVDREIVVRDGNRFHSFKNGQCSCHGYW</sequence>
<dbReference type="NCBIfam" id="TIGR00756">
    <property type="entry name" value="PPR"/>
    <property type="match status" value="6"/>
</dbReference>
<evidence type="ECO:0000256" key="2">
    <source>
        <dbReference type="PROSITE-ProRule" id="PRU00708"/>
    </source>
</evidence>
<feature type="repeat" description="PPR" evidence="2">
    <location>
        <begin position="328"/>
        <end position="362"/>
    </location>
</feature>
<dbReference type="Pfam" id="PF20431">
    <property type="entry name" value="E_motif"/>
    <property type="match status" value="1"/>
</dbReference>
<feature type="domain" description="DYW" evidence="3">
    <location>
        <begin position="857"/>
        <end position="927"/>
    </location>
</feature>
<dbReference type="GO" id="GO:0008270">
    <property type="term" value="F:zinc ion binding"/>
    <property type="evidence" value="ECO:0007669"/>
    <property type="project" value="InterPro"/>
</dbReference>
<dbReference type="InterPro" id="IPR032867">
    <property type="entry name" value="DYW_dom"/>
</dbReference>
<dbReference type="InterPro" id="IPR046848">
    <property type="entry name" value="E_motif"/>
</dbReference>
<proteinExistence type="predicted"/>
<dbReference type="PROSITE" id="PS51375">
    <property type="entry name" value="PPR"/>
    <property type="match status" value="5"/>
</dbReference>
<dbReference type="FunFam" id="1.25.40.10:FF:000227">
    <property type="entry name" value="Pentatricopeptide repeat-containing protein At3g13880"/>
    <property type="match status" value="1"/>
</dbReference>
<accession>A0AAP0KAZ1</accession>
<dbReference type="AlphaFoldDB" id="A0AAP0KAZ1"/>
<dbReference type="Pfam" id="PF01535">
    <property type="entry name" value="PPR"/>
    <property type="match status" value="4"/>
</dbReference>
<organism evidence="4 5">
    <name type="scientific">Stephania cephalantha</name>
    <dbReference type="NCBI Taxonomy" id="152367"/>
    <lineage>
        <taxon>Eukaryota</taxon>
        <taxon>Viridiplantae</taxon>
        <taxon>Streptophyta</taxon>
        <taxon>Embryophyta</taxon>
        <taxon>Tracheophyta</taxon>
        <taxon>Spermatophyta</taxon>
        <taxon>Magnoliopsida</taxon>
        <taxon>Ranunculales</taxon>
        <taxon>Menispermaceae</taxon>
        <taxon>Menispermoideae</taxon>
        <taxon>Cissampelideae</taxon>
        <taxon>Stephania</taxon>
    </lineage>
</organism>
<dbReference type="FunFam" id="1.25.40.10:FF:001224">
    <property type="entry name" value="Pentatricopeptide repeat-containing protein chloroplastic"/>
    <property type="match status" value="1"/>
</dbReference>
<dbReference type="Pfam" id="PF13041">
    <property type="entry name" value="PPR_2"/>
    <property type="match status" value="4"/>
</dbReference>
<dbReference type="GO" id="GO:0003723">
    <property type="term" value="F:RNA binding"/>
    <property type="evidence" value="ECO:0007669"/>
    <property type="project" value="InterPro"/>
</dbReference>
<dbReference type="EMBL" id="JBBNAG010000003">
    <property type="protein sequence ID" value="KAK9148204.1"/>
    <property type="molecule type" value="Genomic_DNA"/>
</dbReference>
<protein>
    <recommendedName>
        <fullName evidence="3">DYW domain-containing protein</fullName>
    </recommendedName>
</protein>
<feature type="repeat" description="PPR" evidence="2">
    <location>
        <begin position="632"/>
        <end position="666"/>
    </location>
</feature>
<comment type="caution">
    <text evidence="4">The sequence shown here is derived from an EMBL/GenBank/DDBJ whole genome shotgun (WGS) entry which is preliminary data.</text>
</comment>
<dbReference type="GO" id="GO:0009451">
    <property type="term" value="P:RNA modification"/>
    <property type="evidence" value="ECO:0007669"/>
    <property type="project" value="InterPro"/>
</dbReference>
<dbReference type="PANTHER" id="PTHR47926">
    <property type="entry name" value="PENTATRICOPEPTIDE REPEAT-CONTAINING PROTEIN"/>
    <property type="match status" value="1"/>
</dbReference>
<evidence type="ECO:0000259" key="3">
    <source>
        <dbReference type="Pfam" id="PF14432"/>
    </source>
</evidence>
<name>A0AAP0KAZ1_9MAGN</name>
<dbReference type="SUPFAM" id="SSF48452">
    <property type="entry name" value="TPR-like"/>
    <property type="match status" value="1"/>
</dbReference>
<dbReference type="PANTHER" id="PTHR47926:SF471">
    <property type="entry name" value="DYW DOMAIN-CONTAINING PROTEIN"/>
    <property type="match status" value="1"/>
</dbReference>
<dbReference type="FunFam" id="1.25.40.10:FF:000073">
    <property type="entry name" value="Pentatricopeptide repeat-containing protein chloroplastic"/>
    <property type="match status" value="1"/>
</dbReference>
<dbReference type="FunFam" id="1.25.40.10:FF:001093">
    <property type="entry name" value="Pentatricopeptide repeat-containing protein At2g34400"/>
    <property type="match status" value="1"/>
</dbReference>
<evidence type="ECO:0000256" key="1">
    <source>
        <dbReference type="ARBA" id="ARBA00022737"/>
    </source>
</evidence>